<dbReference type="InterPro" id="IPR001387">
    <property type="entry name" value="Cro/C1-type_HTH"/>
</dbReference>
<dbReference type="Pfam" id="PF13413">
    <property type="entry name" value="HTH_25"/>
    <property type="match status" value="1"/>
</dbReference>
<protein>
    <submittedName>
        <fullName evidence="4">Cytoskeletal protein RodZ</fullName>
    </submittedName>
</protein>
<dbReference type="PANTHER" id="PTHR34475">
    <property type="match status" value="1"/>
</dbReference>
<name>A0ABT9WR17_9BACI</name>
<dbReference type="PANTHER" id="PTHR34475:SF1">
    <property type="entry name" value="CYTOSKELETON PROTEIN RODZ"/>
    <property type="match status" value="1"/>
</dbReference>
<feature type="compositionally biased region" description="Acidic residues" evidence="1">
    <location>
        <begin position="175"/>
        <end position="192"/>
    </location>
</feature>
<dbReference type="InterPro" id="IPR050400">
    <property type="entry name" value="Bact_Cytoskel_RodZ"/>
</dbReference>
<dbReference type="SUPFAM" id="SSF47413">
    <property type="entry name" value="lambda repressor-like DNA-binding domains"/>
    <property type="match status" value="1"/>
</dbReference>
<reference evidence="4 5" key="1">
    <citation type="submission" date="2023-07" db="EMBL/GenBank/DDBJ databases">
        <title>Genomic Encyclopedia of Type Strains, Phase IV (KMG-IV): sequencing the most valuable type-strain genomes for metagenomic binning, comparative biology and taxonomic classification.</title>
        <authorList>
            <person name="Goeker M."/>
        </authorList>
    </citation>
    <scope>NUCLEOTIDE SEQUENCE [LARGE SCALE GENOMIC DNA]</scope>
    <source>
        <strain evidence="4 5">DSM 23837</strain>
    </source>
</reference>
<accession>A0ABT9WR17</accession>
<dbReference type="CDD" id="cd00093">
    <property type="entry name" value="HTH_XRE"/>
    <property type="match status" value="1"/>
</dbReference>
<dbReference type="Proteomes" id="UP001223586">
    <property type="component" value="Unassembled WGS sequence"/>
</dbReference>
<dbReference type="Pfam" id="PF13464">
    <property type="entry name" value="RodZ_C"/>
    <property type="match status" value="1"/>
</dbReference>
<feature type="transmembrane region" description="Helical" evidence="2">
    <location>
        <begin position="104"/>
        <end position="128"/>
    </location>
</feature>
<feature type="compositionally biased region" description="Basic and acidic residues" evidence="1">
    <location>
        <begin position="151"/>
        <end position="174"/>
    </location>
</feature>
<dbReference type="RefSeq" id="WP_307228297.1">
    <property type="nucleotide sequence ID" value="NZ_JAUSTT010000008.1"/>
</dbReference>
<evidence type="ECO:0000256" key="2">
    <source>
        <dbReference type="SAM" id="Phobius"/>
    </source>
</evidence>
<gene>
    <name evidence="4" type="ORF">J2S08_001570</name>
</gene>
<keyword evidence="2" id="KW-0472">Membrane</keyword>
<evidence type="ECO:0000313" key="4">
    <source>
        <dbReference type="EMBL" id="MDQ0175734.1"/>
    </source>
</evidence>
<evidence type="ECO:0000256" key="1">
    <source>
        <dbReference type="SAM" id="MobiDB-lite"/>
    </source>
</evidence>
<feature type="compositionally biased region" description="Polar residues" evidence="1">
    <location>
        <begin position="133"/>
        <end position="150"/>
    </location>
</feature>
<feature type="region of interest" description="Disordered" evidence="1">
    <location>
        <begin position="133"/>
        <end position="204"/>
    </location>
</feature>
<evidence type="ECO:0000313" key="5">
    <source>
        <dbReference type="Proteomes" id="UP001223586"/>
    </source>
</evidence>
<evidence type="ECO:0000259" key="3">
    <source>
        <dbReference type="Pfam" id="PF13464"/>
    </source>
</evidence>
<feature type="compositionally biased region" description="Polar residues" evidence="1">
    <location>
        <begin position="193"/>
        <end position="204"/>
    </location>
</feature>
<keyword evidence="2" id="KW-0812">Transmembrane</keyword>
<keyword evidence="2" id="KW-1133">Transmembrane helix</keyword>
<sequence>MTNLGDRLKEERKAKGLDLDDLQRITKIQKRYLIGIEEGNYEMIPGKFYVRAFIKQYAEAVGLQPEALFEEYKKEIPVAYEDDLPEQLSRVQARRSVSPANAKIFQLLPKILVVTFIVVAVLLAWYFLSKSQNQSTPSKTSNNQNEQIQMEQKEGTAKDNKEDKDDNKKEKDKEDSADEEEDSEDQEEDASEPEQSLSVVGSSGKQTTYELSGANKFELKIAATGKAWVGLKDSTGKFIFQKEFQEGDSETFDLIEDKSAFIVIGNASSTDIFVNGEQLKYEISPTDIVRQDVIIQFTGITE</sequence>
<organism evidence="4 5">
    <name type="scientific">Bacillus chungangensis</name>
    <dbReference type="NCBI Taxonomy" id="587633"/>
    <lineage>
        <taxon>Bacteria</taxon>
        <taxon>Bacillati</taxon>
        <taxon>Bacillota</taxon>
        <taxon>Bacilli</taxon>
        <taxon>Bacillales</taxon>
        <taxon>Bacillaceae</taxon>
        <taxon>Bacillus</taxon>
    </lineage>
</organism>
<dbReference type="InterPro" id="IPR025194">
    <property type="entry name" value="RodZ-like_C"/>
</dbReference>
<keyword evidence="5" id="KW-1185">Reference proteome</keyword>
<dbReference type="EMBL" id="JAUSTT010000008">
    <property type="protein sequence ID" value="MDQ0175734.1"/>
    <property type="molecule type" value="Genomic_DNA"/>
</dbReference>
<proteinExistence type="predicted"/>
<feature type="domain" description="Cytoskeleton protein RodZ-like C-terminal" evidence="3">
    <location>
        <begin position="221"/>
        <end position="282"/>
    </location>
</feature>
<comment type="caution">
    <text evidence="4">The sequence shown here is derived from an EMBL/GenBank/DDBJ whole genome shotgun (WGS) entry which is preliminary data.</text>
</comment>
<dbReference type="InterPro" id="IPR010982">
    <property type="entry name" value="Lambda_DNA-bd_dom_sf"/>
</dbReference>
<dbReference type="Gene3D" id="1.10.260.40">
    <property type="entry name" value="lambda repressor-like DNA-binding domains"/>
    <property type="match status" value="1"/>
</dbReference>